<dbReference type="InterPro" id="IPR006563">
    <property type="entry name" value="POX_dom"/>
</dbReference>
<evidence type="ECO:0000256" key="8">
    <source>
        <dbReference type="PROSITE-ProRule" id="PRU00108"/>
    </source>
</evidence>
<evidence type="ECO:0000313" key="11">
    <source>
        <dbReference type="EMBL" id="KEH28955.1"/>
    </source>
</evidence>
<evidence type="ECO:0000256" key="5">
    <source>
        <dbReference type="ARBA" id="ARBA00023155"/>
    </source>
</evidence>
<evidence type="ECO:0000259" key="10">
    <source>
        <dbReference type="PROSITE" id="PS50071"/>
    </source>
</evidence>
<accession>A0A072USU8</accession>
<dbReference type="SMART" id="SM00574">
    <property type="entry name" value="POX"/>
    <property type="match status" value="1"/>
</dbReference>
<reference evidence="11 14" key="1">
    <citation type="journal article" date="2011" name="Nature">
        <title>The Medicago genome provides insight into the evolution of rhizobial symbioses.</title>
        <authorList>
            <person name="Young N.D."/>
            <person name="Debelle F."/>
            <person name="Oldroyd G.E."/>
            <person name="Geurts R."/>
            <person name="Cannon S.B."/>
            <person name="Udvardi M.K."/>
            <person name="Benedito V.A."/>
            <person name="Mayer K.F."/>
            <person name="Gouzy J."/>
            <person name="Schoof H."/>
            <person name="Van de Peer Y."/>
            <person name="Proost S."/>
            <person name="Cook D.R."/>
            <person name="Meyers B.C."/>
            <person name="Spannagl M."/>
            <person name="Cheung F."/>
            <person name="De Mita S."/>
            <person name="Krishnakumar V."/>
            <person name="Gundlach H."/>
            <person name="Zhou S."/>
            <person name="Mudge J."/>
            <person name="Bharti A.K."/>
            <person name="Murray J.D."/>
            <person name="Naoumkina M.A."/>
            <person name="Rosen B."/>
            <person name="Silverstein K.A."/>
            <person name="Tang H."/>
            <person name="Rombauts S."/>
            <person name="Zhao P.X."/>
            <person name="Zhou P."/>
            <person name="Barbe V."/>
            <person name="Bardou P."/>
            <person name="Bechner M."/>
            <person name="Bellec A."/>
            <person name="Berger A."/>
            <person name="Berges H."/>
            <person name="Bidwell S."/>
            <person name="Bisseling T."/>
            <person name="Choisne N."/>
            <person name="Couloux A."/>
            <person name="Denny R."/>
            <person name="Deshpande S."/>
            <person name="Dai X."/>
            <person name="Doyle J.J."/>
            <person name="Dudez A.M."/>
            <person name="Farmer A.D."/>
            <person name="Fouteau S."/>
            <person name="Franken C."/>
            <person name="Gibelin C."/>
            <person name="Gish J."/>
            <person name="Goldstein S."/>
            <person name="Gonzalez A.J."/>
            <person name="Green P.J."/>
            <person name="Hallab A."/>
            <person name="Hartog M."/>
            <person name="Hua A."/>
            <person name="Humphray S.J."/>
            <person name="Jeong D.H."/>
            <person name="Jing Y."/>
            <person name="Jocker A."/>
            <person name="Kenton S.M."/>
            <person name="Kim D.J."/>
            <person name="Klee K."/>
            <person name="Lai H."/>
            <person name="Lang C."/>
            <person name="Lin S."/>
            <person name="Macmil S.L."/>
            <person name="Magdelenat G."/>
            <person name="Matthews L."/>
            <person name="McCorrison J."/>
            <person name="Monaghan E.L."/>
            <person name="Mun J.H."/>
            <person name="Najar F.Z."/>
            <person name="Nicholson C."/>
            <person name="Noirot C."/>
            <person name="O'Bleness M."/>
            <person name="Paule C.R."/>
            <person name="Poulain J."/>
            <person name="Prion F."/>
            <person name="Qin B."/>
            <person name="Qu C."/>
            <person name="Retzel E.F."/>
            <person name="Riddle C."/>
            <person name="Sallet E."/>
            <person name="Samain S."/>
            <person name="Samson N."/>
            <person name="Sanders I."/>
            <person name="Saurat O."/>
            <person name="Scarpelli C."/>
            <person name="Schiex T."/>
            <person name="Segurens B."/>
            <person name="Severin A.J."/>
            <person name="Sherrier D.J."/>
            <person name="Shi R."/>
            <person name="Sims S."/>
            <person name="Singer S.R."/>
            <person name="Sinharoy S."/>
            <person name="Sterck L."/>
            <person name="Viollet A."/>
            <person name="Wang B.B."/>
            <person name="Wang K."/>
            <person name="Wang M."/>
            <person name="Wang X."/>
            <person name="Warfsmann J."/>
            <person name="Weissenbach J."/>
            <person name="White D.D."/>
            <person name="White J.D."/>
            <person name="Wiley G.B."/>
            <person name="Wincker P."/>
            <person name="Xing Y."/>
            <person name="Yang L."/>
            <person name="Yao Z."/>
            <person name="Ying F."/>
            <person name="Zhai J."/>
            <person name="Zhou L."/>
            <person name="Zuber A."/>
            <person name="Denarie J."/>
            <person name="Dixon R.A."/>
            <person name="May G.D."/>
            <person name="Schwartz D.C."/>
            <person name="Rogers J."/>
            <person name="Quetier F."/>
            <person name="Town C.D."/>
            <person name="Roe B.A."/>
        </authorList>
    </citation>
    <scope>NUCLEOTIDE SEQUENCE [LARGE SCALE GENOMIC DNA]</scope>
    <source>
        <strain evidence="11">A17</strain>
        <strain evidence="13 14">cv. Jemalong A17</strain>
    </source>
</reference>
<dbReference type="InterPro" id="IPR008422">
    <property type="entry name" value="KN_HD"/>
</dbReference>
<dbReference type="PANTHER" id="PTHR11850">
    <property type="entry name" value="HOMEOBOX PROTEIN TRANSCRIPTION FACTORS"/>
    <property type="match status" value="1"/>
</dbReference>
<organism evidence="11 14">
    <name type="scientific">Medicago truncatula</name>
    <name type="common">Barrel medic</name>
    <name type="synonym">Medicago tribuloides</name>
    <dbReference type="NCBI Taxonomy" id="3880"/>
    <lineage>
        <taxon>Eukaryota</taxon>
        <taxon>Viridiplantae</taxon>
        <taxon>Streptophyta</taxon>
        <taxon>Embryophyta</taxon>
        <taxon>Tracheophyta</taxon>
        <taxon>Spermatophyta</taxon>
        <taxon>Magnoliopsida</taxon>
        <taxon>eudicotyledons</taxon>
        <taxon>Gunneridae</taxon>
        <taxon>Pentapetalae</taxon>
        <taxon>rosids</taxon>
        <taxon>fabids</taxon>
        <taxon>Fabales</taxon>
        <taxon>Fabaceae</taxon>
        <taxon>Papilionoideae</taxon>
        <taxon>50 kb inversion clade</taxon>
        <taxon>NPAAA clade</taxon>
        <taxon>Hologalegina</taxon>
        <taxon>IRL clade</taxon>
        <taxon>Trifolieae</taxon>
        <taxon>Medicago</taxon>
    </lineage>
</organism>
<evidence type="ECO:0000256" key="2">
    <source>
        <dbReference type="ARBA" id="ARBA00006454"/>
    </source>
</evidence>
<keyword evidence="5 8" id="KW-0371">Homeobox</keyword>
<dbReference type="InterPro" id="IPR009057">
    <property type="entry name" value="Homeodomain-like_sf"/>
</dbReference>
<dbReference type="EnsemblPlants" id="KEH28955">
    <property type="protein sequence ID" value="KEH28955"/>
    <property type="gene ID" value="MTR_4g019450"/>
</dbReference>
<dbReference type="GO" id="GO:0006355">
    <property type="term" value="P:regulation of DNA-templated transcription"/>
    <property type="evidence" value="ECO:0007669"/>
    <property type="project" value="InterPro"/>
</dbReference>
<keyword evidence="6" id="KW-0804">Transcription</keyword>
<dbReference type="Gramene" id="rna20982">
    <property type="protein sequence ID" value="RHN59002.1"/>
    <property type="gene ID" value="gene20982"/>
</dbReference>
<dbReference type="GO" id="GO:0005634">
    <property type="term" value="C:nucleus"/>
    <property type="evidence" value="ECO:0000318"/>
    <property type="project" value="GO_Central"/>
</dbReference>
<proteinExistence type="inferred from homology"/>
<keyword evidence="14" id="KW-1185">Reference proteome</keyword>
<dbReference type="HOGENOM" id="CLU_011058_3_1_1"/>
<reference evidence="12" key="4">
    <citation type="journal article" date="2018" name="Nat. Plants">
        <title>Whole-genome landscape of Medicago truncatula symbiotic genes.</title>
        <authorList>
            <person name="Pecrix Y."/>
            <person name="Gamas P."/>
            <person name="Carrere S."/>
        </authorList>
    </citation>
    <scope>NUCLEOTIDE SEQUENCE</scope>
    <source>
        <tissue evidence="12">Leaves</tissue>
    </source>
</reference>
<feature type="region of interest" description="Disordered" evidence="9">
    <location>
        <begin position="431"/>
        <end position="479"/>
    </location>
</feature>
<dbReference type="CDD" id="cd00086">
    <property type="entry name" value="homeodomain"/>
    <property type="match status" value="1"/>
</dbReference>
<keyword evidence="4 8" id="KW-0238">DNA-binding</keyword>
<dbReference type="AlphaFoldDB" id="A0A072USU8"/>
<dbReference type="SUPFAM" id="SSF46689">
    <property type="entry name" value="Homeodomain-like"/>
    <property type="match status" value="1"/>
</dbReference>
<evidence type="ECO:0000256" key="9">
    <source>
        <dbReference type="SAM" id="MobiDB-lite"/>
    </source>
</evidence>
<sequence length="601" mass="67675">MASDEGFEGYHVPQQSRRDKLRVVVAQNQQPHETLLPFYDSSSFITNFTNQQGLKHNSCSSSNSIKDLECSNLMMRFSREDQGKRVMNISSSNPYFETLNNNQGNNNNPFLYQAQNIQNLRQFDEQHSSTSTMMLNNHEPLSLSLSSNKSVSSNLPLELNLQRYGSMIYGGGGVIQGLVEGGGSGGSVPFTGYASVLKDSRFLKPAQELLEEMCDVGNLGVCGEKVVVVADSSLMMESPLERLSEEDPFGDGRNKSRLLTMLDEVYKRYRQYYQQMQSVVTSFEYVSGLNNAAPYASLAIKAMSKHFRCLKKAITDQLQFNNKAHFHTSNRKEESPRFGNSERGGPYSHRSGYLEQQQPVWRPQRGLPERAVTVLRAWLFEHFLHPYPTDTDKIMLAKQTGLSRSQVSNWFINARVRLWKPMVEEIHMLETRQAPKDSQQNEENCRNKSSDHHHHLPSDTSLVSENPSTSTDKFHDSGYKRAVNEIPNIPIRSQGQHQQQQQQQMSLPFQHVGVGMNIVGSGSNNSNHSSNNNSNVSLTLGLYQNHGIGLAEPFPLSAAQRFGLGLETNNEGNYVMSGFESQNRHFGRDVIGGQMFHDFVG</sequence>
<comment type="similarity">
    <text evidence="2">Belongs to the TALE/BELL homeobox family.</text>
</comment>
<reference evidence="11 14" key="2">
    <citation type="journal article" date="2014" name="BMC Genomics">
        <title>An improved genome release (version Mt4.0) for the model legume Medicago truncatula.</title>
        <authorList>
            <person name="Tang H."/>
            <person name="Krishnakumar V."/>
            <person name="Bidwell S."/>
            <person name="Rosen B."/>
            <person name="Chan A."/>
            <person name="Zhou S."/>
            <person name="Gentzbittel L."/>
            <person name="Childs K.L."/>
            <person name="Yandell M."/>
            <person name="Gundlach H."/>
            <person name="Mayer K.F."/>
            <person name="Schwartz D.C."/>
            <person name="Town C.D."/>
        </authorList>
    </citation>
    <scope>GENOME REANNOTATION</scope>
    <source>
        <strain evidence="11">A17</strain>
        <strain evidence="13 14">cv. Jemalong A17</strain>
    </source>
</reference>
<dbReference type="EMBL" id="PSQE01000004">
    <property type="protein sequence ID" value="RHN59002.1"/>
    <property type="molecule type" value="Genomic_DNA"/>
</dbReference>
<feature type="DNA-binding region" description="Homeobox" evidence="8">
    <location>
        <begin position="360"/>
        <end position="422"/>
    </location>
</feature>
<evidence type="ECO:0000313" key="12">
    <source>
        <dbReference type="EMBL" id="RHN59002.1"/>
    </source>
</evidence>
<keyword evidence="7 8" id="KW-0539">Nucleus</keyword>
<dbReference type="OrthoDB" id="10056939at2759"/>
<dbReference type="Pfam" id="PF05920">
    <property type="entry name" value="Homeobox_KN"/>
    <property type="match status" value="1"/>
</dbReference>
<dbReference type="InterPro" id="IPR050224">
    <property type="entry name" value="TALE_homeobox"/>
</dbReference>
<keyword evidence="3" id="KW-0805">Transcription regulation</keyword>
<dbReference type="GO" id="GO:0003677">
    <property type="term" value="F:DNA binding"/>
    <property type="evidence" value="ECO:0007669"/>
    <property type="project" value="UniProtKB-UniRule"/>
</dbReference>
<dbReference type="KEGG" id="mtr:25491511"/>
<gene>
    <name evidence="13" type="primary">25491511</name>
    <name evidence="11" type="ordered locus">MTR_4g019450</name>
    <name evidence="12" type="ORF">MtrunA17_Chr4g0008591</name>
</gene>
<dbReference type="FunFam" id="1.10.10.60:FF:000117">
    <property type="entry name" value="BEL1-like homeodomain protein 9"/>
    <property type="match status" value="1"/>
</dbReference>
<evidence type="ECO:0000313" key="14">
    <source>
        <dbReference type="Proteomes" id="UP000002051"/>
    </source>
</evidence>
<name>A0A072USU8_MEDTR</name>
<evidence type="ECO:0000256" key="6">
    <source>
        <dbReference type="ARBA" id="ARBA00023163"/>
    </source>
</evidence>
<feature type="compositionally biased region" description="Polar residues" evidence="9">
    <location>
        <begin position="458"/>
        <end position="471"/>
    </location>
</feature>
<dbReference type="InterPro" id="IPR001356">
    <property type="entry name" value="HD"/>
</dbReference>
<evidence type="ECO:0000256" key="3">
    <source>
        <dbReference type="ARBA" id="ARBA00023015"/>
    </source>
</evidence>
<dbReference type="Gene3D" id="1.10.10.60">
    <property type="entry name" value="Homeodomain-like"/>
    <property type="match status" value="1"/>
</dbReference>
<evidence type="ECO:0000256" key="7">
    <source>
        <dbReference type="ARBA" id="ARBA00023242"/>
    </source>
</evidence>
<dbReference type="PROSITE" id="PS50071">
    <property type="entry name" value="HOMEOBOX_2"/>
    <property type="match status" value="1"/>
</dbReference>
<protein>
    <submittedName>
        <fullName evidence="11">BEL1-like homeodomain protein</fullName>
    </submittedName>
    <submittedName>
        <fullName evidence="12">Putative transcription factor Homeodomain-TALE-BEL family</fullName>
    </submittedName>
</protein>
<evidence type="ECO:0000256" key="4">
    <source>
        <dbReference type="ARBA" id="ARBA00023125"/>
    </source>
</evidence>
<dbReference type="Proteomes" id="UP000265566">
    <property type="component" value="Chromosome 4"/>
</dbReference>
<dbReference type="Pfam" id="PF07526">
    <property type="entry name" value="POX"/>
    <property type="match status" value="1"/>
</dbReference>
<dbReference type="Proteomes" id="UP000002051">
    <property type="component" value="Chromosome 4"/>
</dbReference>
<feature type="region of interest" description="Disordered" evidence="9">
    <location>
        <begin position="325"/>
        <end position="352"/>
    </location>
</feature>
<dbReference type="SMART" id="SM00389">
    <property type="entry name" value="HOX"/>
    <property type="match status" value="1"/>
</dbReference>
<dbReference type="STRING" id="3880.A0A072USU8"/>
<comment type="subcellular location">
    <subcellularLocation>
        <location evidence="1 8">Nucleus</location>
    </subcellularLocation>
</comment>
<feature type="domain" description="Homeobox" evidence="10">
    <location>
        <begin position="358"/>
        <end position="421"/>
    </location>
</feature>
<dbReference type="EMBL" id="CM001220">
    <property type="protein sequence ID" value="KEH28955.1"/>
    <property type="molecule type" value="Genomic_DNA"/>
</dbReference>
<reference evidence="13" key="3">
    <citation type="submission" date="2015-04" db="UniProtKB">
        <authorList>
            <consortium name="EnsemblPlants"/>
        </authorList>
    </citation>
    <scope>IDENTIFICATION</scope>
    <source>
        <strain evidence="13">cv. Jemalong A17</strain>
    </source>
</reference>
<evidence type="ECO:0000256" key="1">
    <source>
        <dbReference type="ARBA" id="ARBA00004123"/>
    </source>
</evidence>
<evidence type="ECO:0000313" key="13">
    <source>
        <dbReference type="EnsemblPlants" id="KEH28955"/>
    </source>
</evidence>